<proteinExistence type="predicted"/>
<evidence type="ECO:0000313" key="2">
    <source>
        <dbReference type="EMBL" id="GGP03305.1"/>
    </source>
</evidence>
<name>A0A918A2E4_9ACTN</name>
<dbReference type="Proteomes" id="UP000660745">
    <property type="component" value="Unassembled WGS sequence"/>
</dbReference>
<gene>
    <name evidence="2" type="ORF">GCM10012278_13990</name>
</gene>
<reference evidence="2" key="2">
    <citation type="submission" date="2020-09" db="EMBL/GenBank/DDBJ databases">
        <authorList>
            <person name="Sun Q."/>
            <person name="Zhou Y."/>
        </authorList>
    </citation>
    <scope>NUCLEOTIDE SEQUENCE</scope>
    <source>
        <strain evidence="2">CGMCC 4.7430</strain>
    </source>
</reference>
<sequence length="257" mass="27995">MRQHEGVTEPLLRASSVKLLDVHRLRLVEAAAPCLSPDDRVAMDRAWEKAVRANPSLFDGPVAACTRLEQEGPDGLVLAWARTTYRQYALRKVPSATTWLPSLYVSVLQPTDDGRLLVGRMSPSTASPGRWQLPGGCVEPPAGDEPLDVAALHRHAARELVEETGLDTPPGDLTPWLVARGTKGSIGVVFRAPSRPASLLLDRFAALVAEETALGRDPELDRIAFVRSPAELPGLGGDRVDYLEPIVRRYERAYPSA</sequence>
<dbReference type="AlphaFoldDB" id="A0A918A2E4"/>
<protein>
    <recommendedName>
        <fullName evidence="1">Nudix hydrolase domain-containing protein</fullName>
    </recommendedName>
</protein>
<dbReference type="EMBL" id="BMNK01000002">
    <property type="protein sequence ID" value="GGP03305.1"/>
    <property type="molecule type" value="Genomic_DNA"/>
</dbReference>
<comment type="caution">
    <text evidence="2">The sequence shown here is derived from an EMBL/GenBank/DDBJ whole genome shotgun (WGS) entry which is preliminary data.</text>
</comment>
<accession>A0A918A2E4</accession>
<feature type="domain" description="Nudix hydrolase" evidence="1">
    <location>
        <begin position="98"/>
        <end position="255"/>
    </location>
</feature>
<reference evidence="2" key="1">
    <citation type="journal article" date="2014" name="Int. J. Syst. Evol. Microbiol.">
        <title>Complete genome sequence of Corynebacterium casei LMG S-19264T (=DSM 44701T), isolated from a smear-ripened cheese.</title>
        <authorList>
            <consortium name="US DOE Joint Genome Institute (JGI-PGF)"/>
            <person name="Walter F."/>
            <person name="Albersmeier A."/>
            <person name="Kalinowski J."/>
            <person name="Ruckert C."/>
        </authorList>
    </citation>
    <scope>NUCLEOTIDE SEQUENCE</scope>
    <source>
        <strain evidence="2">CGMCC 4.7430</strain>
    </source>
</reference>
<dbReference type="SUPFAM" id="SSF55811">
    <property type="entry name" value="Nudix"/>
    <property type="match status" value="1"/>
</dbReference>
<dbReference type="PROSITE" id="PS51462">
    <property type="entry name" value="NUDIX"/>
    <property type="match status" value="1"/>
</dbReference>
<evidence type="ECO:0000313" key="3">
    <source>
        <dbReference type="Proteomes" id="UP000660745"/>
    </source>
</evidence>
<dbReference type="InterPro" id="IPR015797">
    <property type="entry name" value="NUDIX_hydrolase-like_dom_sf"/>
</dbReference>
<organism evidence="2 3">
    <name type="scientific">Nonomuraea glycinis</name>
    <dbReference type="NCBI Taxonomy" id="2047744"/>
    <lineage>
        <taxon>Bacteria</taxon>
        <taxon>Bacillati</taxon>
        <taxon>Actinomycetota</taxon>
        <taxon>Actinomycetes</taxon>
        <taxon>Streptosporangiales</taxon>
        <taxon>Streptosporangiaceae</taxon>
        <taxon>Nonomuraea</taxon>
    </lineage>
</organism>
<dbReference type="Gene3D" id="3.90.79.10">
    <property type="entry name" value="Nucleoside Triphosphate Pyrophosphohydrolase"/>
    <property type="match status" value="1"/>
</dbReference>
<dbReference type="Pfam" id="PF00293">
    <property type="entry name" value="NUDIX"/>
    <property type="match status" value="1"/>
</dbReference>
<keyword evidence="3" id="KW-1185">Reference proteome</keyword>
<dbReference type="CDD" id="cd02883">
    <property type="entry name" value="NUDIX_Hydrolase"/>
    <property type="match status" value="1"/>
</dbReference>
<evidence type="ECO:0000259" key="1">
    <source>
        <dbReference type="PROSITE" id="PS51462"/>
    </source>
</evidence>
<dbReference type="InterPro" id="IPR000086">
    <property type="entry name" value="NUDIX_hydrolase_dom"/>
</dbReference>